<name>A0A835CAP4_9FABA</name>
<evidence type="ECO:0000313" key="1">
    <source>
        <dbReference type="EMBL" id="KAF7833447.1"/>
    </source>
</evidence>
<accession>A0A835CAP4</accession>
<dbReference type="AlphaFoldDB" id="A0A835CAP4"/>
<reference evidence="1" key="1">
    <citation type="submission" date="2020-09" db="EMBL/GenBank/DDBJ databases">
        <title>Genome-Enabled Discovery of Anthraquinone Biosynthesis in Senna tora.</title>
        <authorList>
            <person name="Kang S.-H."/>
            <person name="Pandey R.P."/>
            <person name="Lee C.-M."/>
            <person name="Sim J.-S."/>
            <person name="Jeong J.-T."/>
            <person name="Choi B.-S."/>
            <person name="Jung M."/>
            <person name="Ginzburg D."/>
            <person name="Zhao K."/>
            <person name="Won S.Y."/>
            <person name="Oh T.-J."/>
            <person name="Yu Y."/>
            <person name="Kim N.-H."/>
            <person name="Lee O.R."/>
            <person name="Lee T.-H."/>
            <person name="Bashyal P."/>
            <person name="Kim T.-S."/>
            <person name="Lee W.-H."/>
            <person name="Kawkins C."/>
            <person name="Kim C.-K."/>
            <person name="Kim J.S."/>
            <person name="Ahn B.O."/>
            <person name="Rhee S.Y."/>
            <person name="Sohng J.K."/>
        </authorList>
    </citation>
    <scope>NUCLEOTIDE SEQUENCE</scope>
    <source>
        <tissue evidence="1">Leaf</tissue>
    </source>
</reference>
<dbReference type="EMBL" id="JAAIUW010000005">
    <property type="protein sequence ID" value="KAF7833447.1"/>
    <property type="molecule type" value="Genomic_DNA"/>
</dbReference>
<comment type="caution">
    <text evidence="1">The sequence shown here is derived from an EMBL/GenBank/DDBJ whole genome shotgun (WGS) entry which is preliminary data.</text>
</comment>
<evidence type="ECO:0000313" key="2">
    <source>
        <dbReference type="Proteomes" id="UP000634136"/>
    </source>
</evidence>
<gene>
    <name evidence="1" type="ORF">G2W53_015780</name>
</gene>
<dbReference type="OrthoDB" id="185373at2759"/>
<proteinExistence type="predicted"/>
<protein>
    <submittedName>
        <fullName evidence="1">Putative pentatricopeptide repeat-containing protein</fullName>
    </submittedName>
</protein>
<organism evidence="1 2">
    <name type="scientific">Senna tora</name>
    <dbReference type="NCBI Taxonomy" id="362788"/>
    <lineage>
        <taxon>Eukaryota</taxon>
        <taxon>Viridiplantae</taxon>
        <taxon>Streptophyta</taxon>
        <taxon>Embryophyta</taxon>
        <taxon>Tracheophyta</taxon>
        <taxon>Spermatophyta</taxon>
        <taxon>Magnoliopsida</taxon>
        <taxon>eudicotyledons</taxon>
        <taxon>Gunneridae</taxon>
        <taxon>Pentapetalae</taxon>
        <taxon>rosids</taxon>
        <taxon>fabids</taxon>
        <taxon>Fabales</taxon>
        <taxon>Fabaceae</taxon>
        <taxon>Caesalpinioideae</taxon>
        <taxon>Cassia clade</taxon>
        <taxon>Senna</taxon>
    </lineage>
</organism>
<sequence>MDELADKLDKLIEVVERRYGSKIDRMEVSVDTNLPKVVEHRDASATSRMDRLEASVEAMKEKVDAFTHSINSYYLRSLPRTRSLTSSLSRAFLKFASLLTHHNWQLTDHVENHEEAISEVIDDENGLLGWLGYKFKIGTVVPTLCDLGIGDAQKVFDKMGERDVVSLTNINPSYVENGKAREGLAMFYYMDIEGIKLAFVSVIEACAQFDCFKLTKWVDGRNHENFIDSPVSWTFIMLLQQAFFGYGLEKLLVWNYDRSLILIYYSGGVFWLLQEKVAPMGLITSCILQVAKIAIIIH</sequence>
<dbReference type="Proteomes" id="UP000634136">
    <property type="component" value="Unassembled WGS sequence"/>
</dbReference>
<keyword evidence="2" id="KW-1185">Reference proteome</keyword>